<dbReference type="OrthoDB" id="6782961at2759"/>
<feature type="compositionally biased region" description="Low complexity" evidence="1">
    <location>
        <begin position="109"/>
        <end position="120"/>
    </location>
</feature>
<evidence type="ECO:0000256" key="1">
    <source>
        <dbReference type="SAM" id="MobiDB-lite"/>
    </source>
</evidence>
<proteinExistence type="predicted"/>
<comment type="caution">
    <text evidence="2">The sequence shown here is derived from an EMBL/GenBank/DDBJ whole genome shotgun (WGS) entry which is preliminary data.</text>
</comment>
<evidence type="ECO:0008006" key="4">
    <source>
        <dbReference type="Google" id="ProtNLM"/>
    </source>
</evidence>
<feature type="region of interest" description="Disordered" evidence="1">
    <location>
        <begin position="61"/>
        <end position="120"/>
    </location>
</feature>
<feature type="compositionally biased region" description="Low complexity" evidence="1">
    <location>
        <begin position="83"/>
        <end position="97"/>
    </location>
</feature>
<protein>
    <recommendedName>
        <fullName evidence="4">Nucleic-acid-binding protein from transposon X-element</fullName>
    </recommendedName>
</protein>
<organism evidence="2 3">
    <name type="scientific">Eumeta variegata</name>
    <name type="common">Bagworm moth</name>
    <name type="synonym">Eumeta japonica</name>
    <dbReference type="NCBI Taxonomy" id="151549"/>
    <lineage>
        <taxon>Eukaryota</taxon>
        <taxon>Metazoa</taxon>
        <taxon>Ecdysozoa</taxon>
        <taxon>Arthropoda</taxon>
        <taxon>Hexapoda</taxon>
        <taxon>Insecta</taxon>
        <taxon>Pterygota</taxon>
        <taxon>Neoptera</taxon>
        <taxon>Endopterygota</taxon>
        <taxon>Lepidoptera</taxon>
        <taxon>Glossata</taxon>
        <taxon>Ditrysia</taxon>
        <taxon>Tineoidea</taxon>
        <taxon>Psychidae</taxon>
        <taxon>Oiketicinae</taxon>
        <taxon>Eumeta</taxon>
    </lineage>
</organism>
<evidence type="ECO:0000313" key="2">
    <source>
        <dbReference type="EMBL" id="GBP69341.1"/>
    </source>
</evidence>
<gene>
    <name evidence="2" type="ORF">EVAR_49628_1</name>
</gene>
<dbReference type="Proteomes" id="UP000299102">
    <property type="component" value="Unassembled WGS sequence"/>
</dbReference>
<dbReference type="AlphaFoldDB" id="A0A4C1XZ94"/>
<evidence type="ECO:0000313" key="3">
    <source>
        <dbReference type="Proteomes" id="UP000299102"/>
    </source>
</evidence>
<dbReference type="EMBL" id="BGZK01001037">
    <property type="protein sequence ID" value="GBP69341.1"/>
    <property type="molecule type" value="Genomic_DNA"/>
</dbReference>
<name>A0A4C1XZ94_EUMVA</name>
<sequence>MVSYITQFQYLEATATPTRVALNVWSLTGPETATHTRLGGKPSCVNCGLNHTDNYRGCPKAPKFSIKTRPNTKRPFHAPPFPGSGKLPGTGTKKTTPVVNLHPPPPSSNPWGGNQPSRVV</sequence>
<accession>A0A4C1XZ94</accession>
<keyword evidence="3" id="KW-1185">Reference proteome</keyword>
<reference evidence="2 3" key="1">
    <citation type="journal article" date="2019" name="Commun. Biol.">
        <title>The bagworm genome reveals a unique fibroin gene that provides high tensile strength.</title>
        <authorList>
            <person name="Kono N."/>
            <person name="Nakamura H."/>
            <person name="Ohtoshi R."/>
            <person name="Tomita M."/>
            <person name="Numata K."/>
            <person name="Arakawa K."/>
        </authorList>
    </citation>
    <scope>NUCLEOTIDE SEQUENCE [LARGE SCALE GENOMIC DNA]</scope>
</reference>